<sequence>MGSPRHQTPLGTNQQPPQQKGPNQQLGAGQAKQQKPPTTQGSASFSPAKHHGVPTQDKPPAQAMHGVVSEAHKQQQAQEKDRMHLKTGKEAVAPALSKETNKQVPKKEPEHITAVPQAKDGKKATESHKVKHHEWCNFLIDAVFEKAEMQ</sequence>
<evidence type="ECO:0000313" key="2">
    <source>
        <dbReference type="EMBL" id="RXM92919.1"/>
    </source>
</evidence>
<dbReference type="Proteomes" id="UP000289886">
    <property type="component" value="Unassembled WGS sequence"/>
</dbReference>
<evidence type="ECO:0000256" key="1">
    <source>
        <dbReference type="SAM" id="MobiDB-lite"/>
    </source>
</evidence>
<feature type="compositionally biased region" description="Basic and acidic residues" evidence="1">
    <location>
        <begin position="99"/>
        <end position="111"/>
    </location>
</feature>
<evidence type="ECO:0000313" key="3">
    <source>
        <dbReference type="Proteomes" id="UP000289886"/>
    </source>
</evidence>
<organism evidence="2 3">
    <name type="scientific">Acipenser ruthenus</name>
    <name type="common">Sterlet sturgeon</name>
    <dbReference type="NCBI Taxonomy" id="7906"/>
    <lineage>
        <taxon>Eukaryota</taxon>
        <taxon>Metazoa</taxon>
        <taxon>Chordata</taxon>
        <taxon>Craniata</taxon>
        <taxon>Vertebrata</taxon>
        <taxon>Euteleostomi</taxon>
        <taxon>Actinopterygii</taxon>
        <taxon>Chondrostei</taxon>
        <taxon>Acipenseriformes</taxon>
        <taxon>Acipenseridae</taxon>
        <taxon>Acipenser</taxon>
    </lineage>
</organism>
<dbReference type="EMBL" id="SCEB01005442">
    <property type="protein sequence ID" value="RXM92919.1"/>
    <property type="molecule type" value="Genomic_DNA"/>
</dbReference>
<gene>
    <name evidence="2" type="ORF">EOD39_19627</name>
</gene>
<name>A0A444UXQ7_ACIRT</name>
<accession>A0A444UXQ7</accession>
<dbReference type="AlphaFoldDB" id="A0A444UXQ7"/>
<protein>
    <submittedName>
        <fullName evidence="2">Uncharacterized protein</fullName>
    </submittedName>
</protein>
<feature type="compositionally biased region" description="Basic and acidic residues" evidence="1">
    <location>
        <begin position="70"/>
        <end position="89"/>
    </location>
</feature>
<feature type="compositionally biased region" description="Polar residues" evidence="1">
    <location>
        <begin position="36"/>
        <end position="45"/>
    </location>
</feature>
<comment type="caution">
    <text evidence="2">The sequence shown here is derived from an EMBL/GenBank/DDBJ whole genome shotgun (WGS) entry which is preliminary data.</text>
</comment>
<feature type="compositionally biased region" description="Basic and acidic residues" evidence="1">
    <location>
        <begin position="119"/>
        <end position="128"/>
    </location>
</feature>
<proteinExistence type="predicted"/>
<feature type="region of interest" description="Disordered" evidence="1">
    <location>
        <begin position="1"/>
        <end position="129"/>
    </location>
</feature>
<keyword evidence="3" id="KW-1185">Reference proteome</keyword>
<reference evidence="2 3" key="1">
    <citation type="submission" date="2019-01" db="EMBL/GenBank/DDBJ databases">
        <title>Draft Genome and Complete Hox-Cluster Characterization of the Sterlet Sturgeon (Acipenser ruthenus).</title>
        <authorList>
            <person name="Wei Q."/>
        </authorList>
    </citation>
    <scope>NUCLEOTIDE SEQUENCE [LARGE SCALE GENOMIC DNA]</scope>
    <source>
        <strain evidence="2">WHYD16114868_AA</strain>
        <tissue evidence="2">Blood</tissue>
    </source>
</reference>
<feature type="compositionally biased region" description="Polar residues" evidence="1">
    <location>
        <begin position="1"/>
        <end position="12"/>
    </location>
</feature>
<feature type="compositionally biased region" description="Low complexity" evidence="1">
    <location>
        <begin position="13"/>
        <end position="35"/>
    </location>
</feature>